<evidence type="ECO:0000313" key="3">
    <source>
        <dbReference type="Proteomes" id="UP001158576"/>
    </source>
</evidence>
<feature type="transmembrane region" description="Helical" evidence="1">
    <location>
        <begin position="20"/>
        <end position="43"/>
    </location>
</feature>
<keyword evidence="1" id="KW-0472">Membrane</keyword>
<protein>
    <submittedName>
        <fullName evidence="2">Oidioi.mRNA.OKI2018_I69.chr2.g4564.t1.cds</fullName>
    </submittedName>
</protein>
<feature type="transmembrane region" description="Helical" evidence="1">
    <location>
        <begin position="55"/>
        <end position="75"/>
    </location>
</feature>
<dbReference type="EMBL" id="OU015567">
    <property type="protein sequence ID" value="CAG5110132.1"/>
    <property type="molecule type" value="Genomic_DNA"/>
</dbReference>
<name>A0ABN7SXB6_OIKDI</name>
<keyword evidence="3" id="KW-1185">Reference proteome</keyword>
<evidence type="ECO:0000313" key="2">
    <source>
        <dbReference type="EMBL" id="CAG5110132.1"/>
    </source>
</evidence>
<evidence type="ECO:0000256" key="1">
    <source>
        <dbReference type="SAM" id="Phobius"/>
    </source>
</evidence>
<accession>A0ABN7SXB6</accession>
<dbReference type="Proteomes" id="UP001158576">
    <property type="component" value="Chromosome 2"/>
</dbReference>
<sequence>MYLNRATLCDRSRRRRVDNFKLKALNVLSFGAVTNNLTCLIILMLNQDEVEVIDIVIHFSDLLFYLVMVAFMNLMNRENWDSRIN</sequence>
<organism evidence="2 3">
    <name type="scientific">Oikopleura dioica</name>
    <name type="common">Tunicate</name>
    <dbReference type="NCBI Taxonomy" id="34765"/>
    <lineage>
        <taxon>Eukaryota</taxon>
        <taxon>Metazoa</taxon>
        <taxon>Chordata</taxon>
        <taxon>Tunicata</taxon>
        <taxon>Appendicularia</taxon>
        <taxon>Copelata</taxon>
        <taxon>Oikopleuridae</taxon>
        <taxon>Oikopleura</taxon>
    </lineage>
</organism>
<keyword evidence="1" id="KW-0812">Transmembrane</keyword>
<reference evidence="2 3" key="1">
    <citation type="submission" date="2021-04" db="EMBL/GenBank/DDBJ databases">
        <authorList>
            <person name="Bliznina A."/>
        </authorList>
    </citation>
    <scope>NUCLEOTIDE SEQUENCE [LARGE SCALE GENOMIC DNA]</scope>
</reference>
<keyword evidence="1" id="KW-1133">Transmembrane helix</keyword>
<proteinExistence type="predicted"/>
<gene>
    <name evidence="2" type="ORF">OKIOD_LOCUS13329</name>
</gene>